<reference evidence="2" key="1">
    <citation type="submission" date="2022-10" db="EMBL/GenBank/DDBJ databases">
        <title>The WGS of Solirubrobacter ginsenosidimutans DSM 21036.</title>
        <authorList>
            <person name="Jiang Z."/>
        </authorList>
    </citation>
    <scope>NUCLEOTIDE SEQUENCE</scope>
    <source>
        <strain evidence="2">DSM 21036</strain>
    </source>
</reference>
<protein>
    <submittedName>
        <fullName evidence="2">SMI1/KNR4 family protein</fullName>
    </submittedName>
</protein>
<dbReference type="SUPFAM" id="SSF160631">
    <property type="entry name" value="SMI1/KNR4-like"/>
    <property type="match status" value="1"/>
</dbReference>
<dbReference type="EMBL" id="JAPDOD010000010">
    <property type="protein sequence ID" value="MDA0161245.1"/>
    <property type="molecule type" value="Genomic_DNA"/>
</dbReference>
<dbReference type="Gene3D" id="3.40.1580.10">
    <property type="entry name" value="SMI1/KNR4-like"/>
    <property type="match status" value="1"/>
</dbReference>
<dbReference type="InterPro" id="IPR018958">
    <property type="entry name" value="Knr4/Smi1-like_dom"/>
</dbReference>
<dbReference type="Pfam" id="PF09346">
    <property type="entry name" value="SMI1_KNR4"/>
    <property type="match status" value="1"/>
</dbReference>
<name>A0A9X3MRQ4_9ACTN</name>
<dbReference type="AlphaFoldDB" id="A0A9X3MRQ4"/>
<gene>
    <name evidence="2" type="ORF">OM076_13280</name>
</gene>
<sequence length="166" mass="18632">MRVVADVLRERDSAAGRGLMGSEWAGEAFDWRTELEFVAPDVTLPPGASAQAIASAEGSLGLTFPKQQVEFLRATDGVYDAESYRWFAWSLERIVDENFEPERPSDLLLIGDDAASGWFCLRLDHREGVIHYERTTGERRTIVPDVRGLWLGWFGGTISVQTAQRR</sequence>
<evidence type="ECO:0000313" key="2">
    <source>
        <dbReference type="EMBL" id="MDA0161245.1"/>
    </source>
</evidence>
<dbReference type="SMART" id="SM00860">
    <property type="entry name" value="SMI1_KNR4"/>
    <property type="match status" value="1"/>
</dbReference>
<organism evidence="2 3">
    <name type="scientific">Solirubrobacter ginsenosidimutans</name>
    <dbReference type="NCBI Taxonomy" id="490573"/>
    <lineage>
        <taxon>Bacteria</taxon>
        <taxon>Bacillati</taxon>
        <taxon>Actinomycetota</taxon>
        <taxon>Thermoleophilia</taxon>
        <taxon>Solirubrobacterales</taxon>
        <taxon>Solirubrobacteraceae</taxon>
        <taxon>Solirubrobacter</taxon>
    </lineage>
</organism>
<evidence type="ECO:0000313" key="3">
    <source>
        <dbReference type="Proteomes" id="UP001149140"/>
    </source>
</evidence>
<dbReference type="Proteomes" id="UP001149140">
    <property type="component" value="Unassembled WGS sequence"/>
</dbReference>
<accession>A0A9X3MRQ4</accession>
<proteinExistence type="predicted"/>
<comment type="caution">
    <text evidence="2">The sequence shown here is derived from an EMBL/GenBank/DDBJ whole genome shotgun (WGS) entry which is preliminary data.</text>
</comment>
<dbReference type="InterPro" id="IPR037883">
    <property type="entry name" value="Knr4/Smi1-like_sf"/>
</dbReference>
<keyword evidence="3" id="KW-1185">Reference proteome</keyword>
<feature type="domain" description="Knr4/Smi1-like" evidence="1">
    <location>
        <begin position="47"/>
        <end position="156"/>
    </location>
</feature>
<evidence type="ECO:0000259" key="1">
    <source>
        <dbReference type="SMART" id="SM00860"/>
    </source>
</evidence>